<gene>
    <name evidence="1" type="ORF">L195_g024234</name>
</gene>
<sequence length="92" mass="10166">MVKEQLIHLWLANSQGIDTNVEGVLEVPEPPIGDGGNSRMLQGIQVIPSLQKLTLHYFNELPESLGAMTSLQIVEAMPEKNWGRLANDSLRS</sequence>
<dbReference type="EMBL" id="ASHM01019529">
    <property type="protein sequence ID" value="PNY00947.1"/>
    <property type="molecule type" value="Genomic_DNA"/>
</dbReference>
<accession>A0A2K3ND32</accession>
<comment type="caution">
    <text evidence="1">The sequence shown here is derived from an EMBL/GenBank/DDBJ whole genome shotgun (WGS) entry which is preliminary data.</text>
</comment>
<evidence type="ECO:0000313" key="2">
    <source>
        <dbReference type="Proteomes" id="UP000236291"/>
    </source>
</evidence>
<reference evidence="1 2" key="2">
    <citation type="journal article" date="2017" name="Front. Plant Sci.">
        <title>Gene Classification and Mining of Molecular Markers Useful in Red Clover (Trifolium pratense) Breeding.</title>
        <authorList>
            <person name="Istvanek J."/>
            <person name="Dluhosova J."/>
            <person name="Dluhos P."/>
            <person name="Patkova L."/>
            <person name="Nedelnik J."/>
            <person name="Repkova J."/>
        </authorList>
    </citation>
    <scope>NUCLEOTIDE SEQUENCE [LARGE SCALE GENOMIC DNA]</scope>
    <source>
        <strain evidence="2">cv. Tatra</strain>
        <tissue evidence="1">Young leaves</tissue>
    </source>
</reference>
<reference evidence="1 2" key="1">
    <citation type="journal article" date="2014" name="Am. J. Bot.">
        <title>Genome assembly and annotation for red clover (Trifolium pratense; Fabaceae).</title>
        <authorList>
            <person name="Istvanek J."/>
            <person name="Jaros M."/>
            <person name="Krenek A."/>
            <person name="Repkova J."/>
        </authorList>
    </citation>
    <scope>NUCLEOTIDE SEQUENCE [LARGE SCALE GENOMIC DNA]</scope>
    <source>
        <strain evidence="2">cv. Tatra</strain>
        <tissue evidence="1">Young leaves</tissue>
    </source>
</reference>
<dbReference type="Proteomes" id="UP000236291">
    <property type="component" value="Unassembled WGS sequence"/>
</dbReference>
<dbReference type="AlphaFoldDB" id="A0A2K3ND32"/>
<evidence type="ECO:0000313" key="1">
    <source>
        <dbReference type="EMBL" id="PNY00947.1"/>
    </source>
</evidence>
<name>A0A2K3ND32_TRIPR</name>
<protein>
    <submittedName>
        <fullName evidence="1">Putative NBS-LRR resistance protein</fullName>
    </submittedName>
</protein>
<organism evidence="1 2">
    <name type="scientific">Trifolium pratense</name>
    <name type="common">Red clover</name>
    <dbReference type="NCBI Taxonomy" id="57577"/>
    <lineage>
        <taxon>Eukaryota</taxon>
        <taxon>Viridiplantae</taxon>
        <taxon>Streptophyta</taxon>
        <taxon>Embryophyta</taxon>
        <taxon>Tracheophyta</taxon>
        <taxon>Spermatophyta</taxon>
        <taxon>Magnoliopsida</taxon>
        <taxon>eudicotyledons</taxon>
        <taxon>Gunneridae</taxon>
        <taxon>Pentapetalae</taxon>
        <taxon>rosids</taxon>
        <taxon>fabids</taxon>
        <taxon>Fabales</taxon>
        <taxon>Fabaceae</taxon>
        <taxon>Papilionoideae</taxon>
        <taxon>50 kb inversion clade</taxon>
        <taxon>NPAAA clade</taxon>
        <taxon>Hologalegina</taxon>
        <taxon>IRL clade</taxon>
        <taxon>Trifolieae</taxon>
        <taxon>Trifolium</taxon>
    </lineage>
</organism>
<proteinExistence type="predicted"/>